<dbReference type="OrthoDB" id="5980200at2"/>
<dbReference type="RefSeq" id="WP_125244811.1">
    <property type="nucleotide sequence ID" value="NZ_RSED01000018.1"/>
</dbReference>
<feature type="domain" description="Flagellar hook-associated protein 2 C-terminal" evidence="7">
    <location>
        <begin position="242"/>
        <end position="473"/>
    </location>
</feature>
<dbReference type="InterPro" id="IPR003481">
    <property type="entry name" value="FliD_N"/>
</dbReference>
<dbReference type="Pfam" id="PF07195">
    <property type="entry name" value="FliD_C"/>
    <property type="match status" value="1"/>
</dbReference>
<reference evidence="8 9" key="1">
    <citation type="submission" date="2018-12" db="EMBL/GenBank/DDBJ databases">
        <title>The whole draft genome of Aquabacterium sp. SJQ9.</title>
        <authorList>
            <person name="Sun L."/>
            <person name="Gao X."/>
            <person name="Chen W."/>
            <person name="Huang K."/>
        </authorList>
    </citation>
    <scope>NUCLEOTIDE SEQUENCE [LARGE SCALE GENOMIC DNA]</scope>
    <source>
        <strain evidence="8 9">SJQ9</strain>
    </source>
</reference>
<dbReference type="EMBL" id="RSED01000018">
    <property type="protein sequence ID" value="RRS02804.1"/>
    <property type="molecule type" value="Genomic_DNA"/>
</dbReference>
<comment type="subunit">
    <text evidence="2 5">Homopentamer.</text>
</comment>
<evidence type="ECO:0000259" key="7">
    <source>
        <dbReference type="Pfam" id="PF07195"/>
    </source>
</evidence>
<dbReference type="PANTHER" id="PTHR30288:SF0">
    <property type="entry name" value="FLAGELLAR HOOK-ASSOCIATED PROTEIN 2"/>
    <property type="match status" value="1"/>
</dbReference>
<dbReference type="GO" id="GO:0071973">
    <property type="term" value="P:bacterial-type flagellum-dependent cell motility"/>
    <property type="evidence" value="ECO:0007669"/>
    <property type="project" value="TreeGrafter"/>
</dbReference>
<dbReference type="InterPro" id="IPR010809">
    <property type="entry name" value="FliD_C"/>
</dbReference>
<evidence type="ECO:0000256" key="2">
    <source>
        <dbReference type="ARBA" id="ARBA00011255"/>
    </source>
</evidence>
<keyword evidence="9" id="KW-1185">Reference proteome</keyword>
<dbReference type="GO" id="GO:0009421">
    <property type="term" value="C:bacterial-type flagellum filament cap"/>
    <property type="evidence" value="ECO:0007669"/>
    <property type="project" value="InterPro"/>
</dbReference>
<accession>A0A3R8U1Q6</accession>
<keyword evidence="3" id="KW-0175">Coiled coil</keyword>
<proteinExistence type="inferred from homology"/>
<evidence type="ECO:0000313" key="8">
    <source>
        <dbReference type="EMBL" id="RRS02804.1"/>
    </source>
</evidence>
<keyword evidence="8" id="KW-0282">Flagellum</keyword>
<keyword evidence="5" id="KW-0964">Secreted</keyword>
<evidence type="ECO:0000313" key="9">
    <source>
        <dbReference type="Proteomes" id="UP000269265"/>
    </source>
</evidence>
<dbReference type="GO" id="GO:0007155">
    <property type="term" value="P:cell adhesion"/>
    <property type="evidence" value="ECO:0007669"/>
    <property type="project" value="InterPro"/>
</dbReference>
<comment type="caution">
    <text evidence="8">The sequence shown here is derived from an EMBL/GenBank/DDBJ whole genome shotgun (WGS) entry which is preliminary data.</text>
</comment>
<gene>
    <name evidence="8" type="ORF">EIP75_18705</name>
</gene>
<name>A0A3R8U1Q6_9BURK</name>
<keyword evidence="8" id="KW-0966">Cell projection</keyword>
<dbReference type="AlphaFoldDB" id="A0A3R8U1Q6"/>
<protein>
    <recommendedName>
        <fullName evidence="5">Flagellar hook-associated protein 2</fullName>
        <shortName evidence="5">HAP2</shortName>
    </recommendedName>
    <alternativeName>
        <fullName evidence="5">Flagellar cap protein</fullName>
    </alternativeName>
</protein>
<evidence type="ECO:0000259" key="6">
    <source>
        <dbReference type="Pfam" id="PF02465"/>
    </source>
</evidence>
<comment type="function">
    <text evidence="5">Required for morphogenesis and for the elongation of the flagellar filament by facilitating polymerization of the flagellin monomers at the tip of growing filament. Forms a capping structure, which prevents flagellin subunits (transported through the central channel of the flagellum) from leaking out without polymerization at the distal end.</text>
</comment>
<dbReference type="InterPro" id="IPR040026">
    <property type="entry name" value="FliD"/>
</dbReference>
<dbReference type="GO" id="GO:0005576">
    <property type="term" value="C:extracellular region"/>
    <property type="evidence" value="ECO:0007669"/>
    <property type="project" value="UniProtKB-SubCell"/>
</dbReference>
<dbReference type="PANTHER" id="PTHR30288">
    <property type="entry name" value="FLAGELLAR CAP/ASSEMBLY PROTEIN FLID"/>
    <property type="match status" value="1"/>
</dbReference>
<evidence type="ECO:0000256" key="3">
    <source>
        <dbReference type="ARBA" id="ARBA00023054"/>
    </source>
</evidence>
<dbReference type="Pfam" id="PF02465">
    <property type="entry name" value="FliD_N"/>
    <property type="match status" value="1"/>
</dbReference>
<dbReference type="GO" id="GO:0009424">
    <property type="term" value="C:bacterial-type flagellum hook"/>
    <property type="evidence" value="ECO:0007669"/>
    <property type="project" value="UniProtKB-UniRule"/>
</dbReference>
<comment type="similarity">
    <text evidence="1 5">Belongs to the FliD family.</text>
</comment>
<feature type="domain" description="Flagellar hook-associated protein 2 N-terminal" evidence="6">
    <location>
        <begin position="12"/>
        <end position="107"/>
    </location>
</feature>
<keyword evidence="4 5" id="KW-0975">Bacterial flagellum</keyword>
<comment type="subcellular location">
    <subcellularLocation>
        <location evidence="5">Secreted</location>
    </subcellularLocation>
    <subcellularLocation>
        <location evidence="5">Bacterial flagellum</location>
    </subcellularLocation>
</comment>
<evidence type="ECO:0000256" key="1">
    <source>
        <dbReference type="ARBA" id="ARBA00009764"/>
    </source>
</evidence>
<sequence length="489" mass="50672">MATISSLGSAAGIDGEAIIKQLLTVESAPKTKVQTENSTLSTNLSTWGRIQSAFSAVRDTANALNKDDFWKATTAKSADDTAVSVTSSTSSTAGNYSVAVQSLAQSQYVASNAFAAKTDVVGEGTLTIELGTFTDNPAAPPAATFAAKAAATAVNINIGPGDNTLEKIRDKINAANAGVTASLITDASGARLVVRGSNSGAENAFRISVADADGTNSDGSGLSALAYDPSADITNMTRSQKASNAKATINGLEVTSDSNTLKDVVDGLTIKLNKVTDTATESKPIELTVSQDTASIRAGIDAFAKAYNEAIGLIRTQTMYDAESKTGGPLQGDSTAVGLLNQLRSMASAGTSASSVYGRLSDIGLQMGKEGTFTTNGTKLDKALTDNLGELRKFFSTSNDADPNAAGIGQRFYKMANQIAGSDGSIAARTDGIKSTIKRNEKKIDDIDNRLTLVESRLRAQYTALDNQMTKLNGLSAYVAQQLSVLTSS</sequence>
<dbReference type="Proteomes" id="UP000269265">
    <property type="component" value="Unassembled WGS sequence"/>
</dbReference>
<organism evidence="8 9">
    <name type="scientific">Aquabacterium soli</name>
    <dbReference type="NCBI Taxonomy" id="2493092"/>
    <lineage>
        <taxon>Bacteria</taxon>
        <taxon>Pseudomonadati</taxon>
        <taxon>Pseudomonadota</taxon>
        <taxon>Betaproteobacteria</taxon>
        <taxon>Burkholderiales</taxon>
        <taxon>Aquabacterium</taxon>
    </lineage>
</organism>
<evidence type="ECO:0000256" key="4">
    <source>
        <dbReference type="ARBA" id="ARBA00023143"/>
    </source>
</evidence>
<keyword evidence="8" id="KW-0969">Cilium</keyword>
<evidence type="ECO:0000256" key="5">
    <source>
        <dbReference type="RuleBase" id="RU362066"/>
    </source>
</evidence>